<dbReference type="EMBL" id="WKKZ01000709">
    <property type="protein sequence ID" value="MSE06226.1"/>
    <property type="molecule type" value="Genomic_DNA"/>
</dbReference>
<organism evidence="1 2">
    <name type="scientific">Ligilactobacillus salivarius</name>
    <dbReference type="NCBI Taxonomy" id="1624"/>
    <lineage>
        <taxon>Bacteria</taxon>
        <taxon>Bacillati</taxon>
        <taxon>Bacillota</taxon>
        <taxon>Bacilli</taxon>
        <taxon>Lactobacillales</taxon>
        <taxon>Lactobacillaceae</taxon>
        <taxon>Ligilactobacillus</taxon>
    </lineage>
</organism>
<reference evidence="1 2" key="1">
    <citation type="submission" date="2019-11" db="EMBL/GenBank/DDBJ databases">
        <title>Draft Genome Sequence of Plant Growth-Promoting Rhizosphere-Associated Bacteria.</title>
        <authorList>
            <person name="Vasilyev I.Y."/>
            <person name="Radchenko V."/>
            <person name="Ilnitskaya E.V."/>
        </authorList>
    </citation>
    <scope>NUCLEOTIDE SEQUENCE [LARGE SCALE GENOMIC DNA]</scope>
    <source>
        <strain evidence="1 2">VRA_1sq_f</strain>
    </source>
</reference>
<gene>
    <name evidence="1" type="ORF">GKC34_10680</name>
</gene>
<sequence length="51" mass="5575">MKLNVGLDVSSEKLDACFLGDEPQDIYLEASFSNDTVGASQIKQKVLELNT</sequence>
<accession>A0A6A8LRX7</accession>
<proteinExistence type="predicted"/>
<protein>
    <submittedName>
        <fullName evidence="1">IS110 family transposase</fullName>
    </submittedName>
</protein>
<dbReference type="AlphaFoldDB" id="A0A6A8LRX7"/>
<evidence type="ECO:0000313" key="1">
    <source>
        <dbReference type="EMBL" id="MSE06226.1"/>
    </source>
</evidence>
<dbReference type="Proteomes" id="UP000437575">
    <property type="component" value="Unassembled WGS sequence"/>
</dbReference>
<name>A0A6A8LRX7_9LACO</name>
<feature type="non-terminal residue" evidence="1">
    <location>
        <position position="51"/>
    </location>
</feature>
<evidence type="ECO:0000313" key="2">
    <source>
        <dbReference type="Proteomes" id="UP000437575"/>
    </source>
</evidence>
<comment type="caution">
    <text evidence="1">The sequence shown here is derived from an EMBL/GenBank/DDBJ whole genome shotgun (WGS) entry which is preliminary data.</text>
</comment>